<keyword evidence="1" id="KW-0732">Signal</keyword>
<dbReference type="AlphaFoldDB" id="F6XX98"/>
<sequence length="171" mass="19015">MSGCDDGSYESRKCFNNCSSIQDLPWIVRTHICSEGWTTLARVNNDHYQDVVCVQQYQQIRILLNNNLNFVFSQPHNISVCPNTPNIDGGRLFVADFNGDHLDDILCVYNGTTKITLNNAGGYVGSLQVTTDIGNFCNASTIAPVYLDDEHKAHLLCIHKNGVIQLLPNVL</sequence>
<name>F6XX98_CIOIN</name>
<dbReference type="Proteomes" id="UP000008144">
    <property type="component" value="Unassembled WGS sequence"/>
</dbReference>
<dbReference type="Ensembl" id="ENSCINT00000003368.3">
    <property type="protein sequence ID" value="ENSCINP00000003368.3"/>
    <property type="gene ID" value="ENSCING00000001670.3"/>
</dbReference>
<dbReference type="InParanoid" id="F6XX98"/>
<protein>
    <submittedName>
        <fullName evidence="2">Uncharacterized protein</fullName>
    </submittedName>
</protein>
<evidence type="ECO:0000313" key="3">
    <source>
        <dbReference type="Proteomes" id="UP000008144"/>
    </source>
</evidence>
<dbReference type="InterPro" id="IPR028994">
    <property type="entry name" value="Integrin_alpha_N"/>
</dbReference>
<dbReference type="SUPFAM" id="SSF69318">
    <property type="entry name" value="Integrin alpha N-terminal domain"/>
    <property type="match status" value="1"/>
</dbReference>
<dbReference type="InterPro" id="IPR013517">
    <property type="entry name" value="FG-GAP"/>
</dbReference>
<evidence type="ECO:0000256" key="1">
    <source>
        <dbReference type="ARBA" id="ARBA00022729"/>
    </source>
</evidence>
<dbReference type="Pfam" id="PF13517">
    <property type="entry name" value="FG-GAP_3"/>
    <property type="match status" value="1"/>
</dbReference>
<evidence type="ECO:0000313" key="2">
    <source>
        <dbReference type="Ensembl" id="ENSCINP00000003368.3"/>
    </source>
</evidence>
<reference evidence="2" key="2">
    <citation type="submission" date="2025-08" db="UniProtKB">
        <authorList>
            <consortium name="Ensembl"/>
        </authorList>
    </citation>
    <scope>IDENTIFICATION</scope>
</reference>
<keyword evidence="3" id="KW-1185">Reference proteome</keyword>
<dbReference type="HOGENOM" id="CLU_1562339_0_0_1"/>
<reference evidence="3" key="1">
    <citation type="journal article" date="2002" name="Science">
        <title>The draft genome of Ciona intestinalis: insights into chordate and vertebrate origins.</title>
        <authorList>
            <person name="Dehal P."/>
            <person name="Satou Y."/>
            <person name="Campbell R.K."/>
            <person name="Chapman J."/>
            <person name="Degnan B."/>
            <person name="De Tomaso A."/>
            <person name="Davidson B."/>
            <person name="Di Gregorio A."/>
            <person name="Gelpke M."/>
            <person name="Goodstein D.M."/>
            <person name="Harafuji N."/>
            <person name="Hastings K.E."/>
            <person name="Ho I."/>
            <person name="Hotta K."/>
            <person name="Huang W."/>
            <person name="Kawashima T."/>
            <person name="Lemaire P."/>
            <person name="Martinez D."/>
            <person name="Meinertzhagen I.A."/>
            <person name="Necula S."/>
            <person name="Nonaka M."/>
            <person name="Putnam N."/>
            <person name="Rash S."/>
            <person name="Saiga H."/>
            <person name="Satake M."/>
            <person name="Terry A."/>
            <person name="Yamada L."/>
            <person name="Wang H.G."/>
            <person name="Awazu S."/>
            <person name="Azumi K."/>
            <person name="Boore J."/>
            <person name="Branno M."/>
            <person name="Chin-Bow S."/>
            <person name="DeSantis R."/>
            <person name="Doyle S."/>
            <person name="Francino P."/>
            <person name="Keys D.N."/>
            <person name="Haga S."/>
            <person name="Hayashi H."/>
            <person name="Hino K."/>
            <person name="Imai K.S."/>
            <person name="Inaba K."/>
            <person name="Kano S."/>
            <person name="Kobayashi K."/>
            <person name="Kobayashi M."/>
            <person name="Lee B.I."/>
            <person name="Makabe K.W."/>
            <person name="Manohar C."/>
            <person name="Matassi G."/>
            <person name="Medina M."/>
            <person name="Mochizuki Y."/>
            <person name="Mount S."/>
            <person name="Morishita T."/>
            <person name="Miura S."/>
            <person name="Nakayama A."/>
            <person name="Nishizaka S."/>
            <person name="Nomoto H."/>
            <person name="Ohta F."/>
            <person name="Oishi K."/>
            <person name="Rigoutsos I."/>
            <person name="Sano M."/>
            <person name="Sasaki A."/>
            <person name="Sasakura Y."/>
            <person name="Shoguchi E."/>
            <person name="Shin-i T."/>
            <person name="Spagnuolo A."/>
            <person name="Stainier D."/>
            <person name="Suzuki M.M."/>
            <person name="Tassy O."/>
            <person name="Takatori N."/>
            <person name="Tokuoka M."/>
            <person name="Yagi K."/>
            <person name="Yoshizaki F."/>
            <person name="Wada S."/>
            <person name="Zhang C."/>
            <person name="Hyatt P.D."/>
            <person name="Larimer F."/>
            <person name="Detter C."/>
            <person name="Doggett N."/>
            <person name="Glavina T."/>
            <person name="Hawkins T."/>
            <person name="Richardson P."/>
            <person name="Lucas S."/>
            <person name="Kohara Y."/>
            <person name="Levine M."/>
            <person name="Satoh N."/>
            <person name="Rokhsar D.S."/>
        </authorList>
    </citation>
    <scope>NUCLEOTIDE SEQUENCE [LARGE SCALE GENOMIC DNA]</scope>
</reference>
<reference evidence="2" key="3">
    <citation type="submission" date="2025-09" db="UniProtKB">
        <authorList>
            <consortium name="Ensembl"/>
        </authorList>
    </citation>
    <scope>IDENTIFICATION</scope>
</reference>
<proteinExistence type="predicted"/>
<organism evidence="2 3">
    <name type="scientific">Ciona intestinalis</name>
    <name type="common">Transparent sea squirt</name>
    <name type="synonym">Ascidia intestinalis</name>
    <dbReference type="NCBI Taxonomy" id="7719"/>
    <lineage>
        <taxon>Eukaryota</taxon>
        <taxon>Metazoa</taxon>
        <taxon>Chordata</taxon>
        <taxon>Tunicata</taxon>
        <taxon>Ascidiacea</taxon>
        <taxon>Phlebobranchia</taxon>
        <taxon>Cionidae</taxon>
        <taxon>Ciona</taxon>
    </lineage>
</organism>
<accession>F6XX98</accession>